<dbReference type="Proteomes" id="UP000782610">
    <property type="component" value="Unassembled WGS sequence"/>
</dbReference>
<dbReference type="GO" id="GO:0016787">
    <property type="term" value="F:hydrolase activity"/>
    <property type="evidence" value="ECO:0007669"/>
    <property type="project" value="InterPro"/>
</dbReference>
<dbReference type="InterPro" id="IPR006680">
    <property type="entry name" value="Amidohydro-rel"/>
</dbReference>
<dbReference type="PANTHER" id="PTHR43569:SF2">
    <property type="entry name" value="AMIDOHYDROLASE-RELATED DOMAIN-CONTAINING PROTEIN"/>
    <property type="match status" value="1"/>
</dbReference>
<evidence type="ECO:0000259" key="2">
    <source>
        <dbReference type="Pfam" id="PF04909"/>
    </source>
</evidence>
<dbReference type="EMBL" id="JACRAF010000068">
    <property type="protein sequence ID" value="MBI4924053.1"/>
    <property type="molecule type" value="Genomic_DNA"/>
</dbReference>
<evidence type="ECO:0000256" key="1">
    <source>
        <dbReference type="ARBA" id="ARBA00038310"/>
    </source>
</evidence>
<dbReference type="SUPFAM" id="SSF51556">
    <property type="entry name" value="Metallo-dependent hydrolases"/>
    <property type="match status" value="1"/>
</dbReference>
<proteinExistence type="inferred from homology"/>
<comment type="similarity">
    <text evidence="1">Belongs to the metallo-dependent hydrolases superfamily.</text>
</comment>
<dbReference type="AlphaFoldDB" id="A0A933P0R3"/>
<feature type="domain" description="Amidohydrolase-related" evidence="2">
    <location>
        <begin position="7"/>
        <end position="291"/>
    </location>
</feature>
<reference evidence="3" key="1">
    <citation type="submission" date="2020-07" db="EMBL/GenBank/DDBJ databases">
        <title>Huge and variable diversity of episymbiotic CPR bacteria and DPANN archaea in groundwater ecosystems.</title>
        <authorList>
            <person name="He C.Y."/>
            <person name="Keren R."/>
            <person name="Whittaker M."/>
            <person name="Farag I.F."/>
            <person name="Doudna J."/>
            <person name="Cate J.H.D."/>
            <person name="Banfield J.F."/>
        </authorList>
    </citation>
    <scope>NUCLEOTIDE SEQUENCE</scope>
    <source>
        <strain evidence="3">NC_groundwater_1586_Pr3_B-0.1um_66_15</strain>
    </source>
</reference>
<sequence length="293" mass="34012">MPAFPIIDTHLHVWDQTRLKYSAFADSPLFNHPYHVEDYRRDCGSLDVEAMVFLECYADFWEGGGQYIEEIEFVEDEAKRDPRLKAIVPMAPLEWGARVRPMLAKMRDEHPMVKGIRRIVEFDADPRALTLSDSFVEGVNLLETFGWHFEINVNHTQMDIVREFVWRVPNVPLILDHCGKPGIKEGAIEQYRDDMKVLSKHPNLWIKLSDLPVEADLNNWTEADLRPYIEATLEHFGPDRTIYAGDYPICLQATTLTRWVDVLDRAFADLGLSGSETRKIYRDNANRFYRLGL</sequence>
<gene>
    <name evidence="3" type="ORF">HY834_20150</name>
</gene>
<dbReference type="Gene3D" id="3.20.20.140">
    <property type="entry name" value="Metal-dependent hydrolases"/>
    <property type="match status" value="1"/>
</dbReference>
<dbReference type="InterPro" id="IPR032466">
    <property type="entry name" value="Metal_Hydrolase"/>
</dbReference>
<organism evidence="3 4">
    <name type="scientific">Devosia nanyangense</name>
    <dbReference type="NCBI Taxonomy" id="1228055"/>
    <lineage>
        <taxon>Bacteria</taxon>
        <taxon>Pseudomonadati</taxon>
        <taxon>Pseudomonadota</taxon>
        <taxon>Alphaproteobacteria</taxon>
        <taxon>Hyphomicrobiales</taxon>
        <taxon>Devosiaceae</taxon>
        <taxon>Devosia</taxon>
    </lineage>
</organism>
<dbReference type="PANTHER" id="PTHR43569">
    <property type="entry name" value="AMIDOHYDROLASE"/>
    <property type="match status" value="1"/>
</dbReference>
<evidence type="ECO:0000313" key="4">
    <source>
        <dbReference type="Proteomes" id="UP000782610"/>
    </source>
</evidence>
<dbReference type="Pfam" id="PF04909">
    <property type="entry name" value="Amidohydro_2"/>
    <property type="match status" value="1"/>
</dbReference>
<accession>A0A933P0R3</accession>
<evidence type="ECO:0000313" key="3">
    <source>
        <dbReference type="EMBL" id="MBI4924053.1"/>
    </source>
</evidence>
<protein>
    <submittedName>
        <fullName evidence="3">Amidohydrolase family protein</fullName>
    </submittedName>
</protein>
<comment type="caution">
    <text evidence="3">The sequence shown here is derived from an EMBL/GenBank/DDBJ whole genome shotgun (WGS) entry which is preliminary data.</text>
</comment>
<dbReference type="InterPro" id="IPR052350">
    <property type="entry name" value="Metallo-dep_Lactonases"/>
</dbReference>
<name>A0A933P0R3_9HYPH</name>